<dbReference type="InterPro" id="IPR014757">
    <property type="entry name" value="Tscrpt_reg_IclR_C"/>
</dbReference>
<keyword evidence="1" id="KW-0805">Transcription regulation</keyword>
<feature type="domain" description="HTH iclR-type" evidence="4">
    <location>
        <begin position="6"/>
        <end position="68"/>
    </location>
</feature>
<dbReference type="Pfam" id="PF01614">
    <property type="entry name" value="IclR_C"/>
    <property type="match status" value="1"/>
</dbReference>
<dbReference type="Gene3D" id="3.30.450.40">
    <property type="match status" value="1"/>
</dbReference>
<evidence type="ECO:0000256" key="1">
    <source>
        <dbReference type="ARBA" id="ARBA00023015"/>
    </source>
</evidence>
<dbReference type="CDD" id="cd00090">
    <property type="entry name" value="HTH_ARSR"/>
    <property type="match status" value="1"/>
</dbReference>
<evidence type="ECO:0000313" key="6">
    <source>
        <dbReference type="EMBL" id="SKC84963.1"/>
    </source>
</evidence>
<dbReference type="GO" id="GO:0003700">
    <property type="term" value="F:DNA-binding transcription factor activity"/>
    <property type="evidence" value="ECO:0007669"/>
    <property type="project" value="TreeGrafter"/>
</dbReference>
<dbReference type="SUPFAM" id="SSF46785">
    <property type="entry name" value="Winged helix' DNA-binding domain"/>
    <property type="match status" value="1"/>
</dbReference>
<dbReference type="EMBL" id="FUZT01000012">
    <property type="protein sequence ID" value="SKC84963.1"/>
    <property type="molecule type" value="Genomic_DNA"/>
</dbReference>
<sequence>MGVDKLSSLEKSIEIMKYLAKEPYCFSALELSRALNINRSTVHRILSTLKNNMIVLQSPSNKKYKIGPMAYHVGSAYINKTNNMNELISIVDEVSEKLKMSTGYSIIENGKIINIYENELYTAIGMGYKPGSFYPIHCGAYGKTIMAFYEPLEELKEIVYNAKLEKRTENTITDPKTLLQEYTKIRKKGYTISDGENIPGAIGIGAPVENSKGRVIGSIATAGIKESINLEKLEMIKELIIDAARKISKHIP</sequence>
<keyword evidence="3" id="KW-0804">Transcription</keyword>
<dbReference type="PROSITE" id="PS51077">
    <property type="entry name" value="HTH_ICLR"/>
    <property type="match status" value="1"/>
</dbReference>
<dbReference type="InterPro" id="IPR036390">
    <property type="entry name" value="WH_DNA-bd_sf"/>
</dbReference>
<gene>
    <name evidence="6" type="ORF">SAMN02194393_04319</name>
</gene>
<dbReference type="InterPro" id="IPR011991">
    <property type="entry name" value="ArsR-like_HTH"/>
</dbReference>
<dbReference type="OrthoDB" id="9791752at2"/>
<dbReference type="PANTHER" id="PTHR30136">
    <property type="entry name" value="HELIX-TURN-HELIX TRANSCRIPTIONAL REGULATOR, ICLR FAMILY"/>
    <property type="match status" value="1"/>
</dbReference>
<dbReference type="GO" id="GO:0003677">
    <property type="term" value="F:DNA binding"/>
    <property type="evidence" value="ECO:0007669"/>
    <property type="project" value="UniProtKB-KW"/>
</dbReference>
<proteinExistence type="predicted"/>
<dbReference type="PROSITE" id="PS51078">
    <property type="entry name" value="ICLR_ED"/>
    <property type="match status" value="1"/>
</dbReference>
<dbReference type="STRING" id="36842.SAMN02194393_04319"/>
<dbReference type="SMART" id="SM00346">
    <property type="entry name" value="HTH_ICLR"/>
    <property type="match status" value="1"/>
</dbReference>
<dbReference type="RefSeq" id="WP_079494539.1">
    <property type="nucleotide sequence ID" value="NZ_FUZT01000012.1"/>
</dbReference>
<dbReference type="Pfam" id="PF09339">
    <property type="entry name" value="HTH_IclR"/>
    <property type="match status" value="1"/>
</dbReference>
<evidence type="ECO:0000256" key="3">
    <source>
        <dbReference type="ARBA" id="ARBA00023163"/>
    </source>
</evidence>
<dbReference type="GO" id="GO:0045892">
    <property type="term" value="P:negative regulation of DNA-templated transcription"/>
    <property type="evidence" value="ECO:0007669"/>
    <property type="project" value="TreeGrafter"/>
</dbReference>
<dbReference type="Gene3D" id="1.10.10.10">
    <property type="entry name" value="Winged helix-like DNA-binding domain superfamily/Winged helix DNA-binding domain"/>
    <property type="match status" value="1"/>
</dbReference>
<dbReference type="SUPFAM" id="SSF55781">
    <property type="entry name" value="GAF domain-like"/>
    <property type="match status" value="1"/>
</dbReference>
<keyword evidence="2" id="KW-0238">DNA-binding</keyword>
<dbReference type="InterPro" id="IPR036388">
    <property type="entry name" value="WH-like_DNA-bd_sf"/>
</dbReference>
<evidence type="ECO:0000313" key="7">
    <source>
        <dbReference type="Proteomes" id="UP000190285"/>
    </source>
</evidence>
<protein>
    <submittedName>
        <fullName evidence="6">Transcriptional regulator, IclR family</fullName>
    </submittedName>
</protein>
<organism evidence="6 7">
    <name type="scientific">Maledivibacter halophilus</name>
    <dbReference type="NCBI Taxonomy" id="36842"/>
    <lineage>
        <taxon>Bacteria</taxon>
        <taxon>Bacillati</taxon>
        <taxon>Bacillota</taxon>
        <taxon>Clostridia</taxon>
        <taxon>Peptostreptococcales</taxon>
        <taxon>Caminicellaceae</taxon>
        <taxon>Maledivibacter</taxon>
    </lineage>
</organism>
<dbReference type="InterPro" id="IPR005471">
    <property type="entry name" value="Tscrpt_reg_IclR_N"/>
</dbReference>
<keyword evidence="7" id="KW-1185">Reference proteome</keyword>
<dbReference type="InterPro" id="IPR050707">
    <property type="entry name" value="HTH_MetabolicPath_Reg"/>
</dbReference>
<accession>A0A1T5MA30</accession>
<dbReference type="InterPro" id="IPR029016">
    <property type="entry name" value="GAF-like_dom_sf"/>
</dbReference>
<evidence type="ECO:0000259" key="5">
    <source>
        <dbReference type="PROSITE" id="PS51078"/>
    </source>
</evidence>
<evidence type="ECO:0000259" key="4">
    <source>
        <dbReference type="PROSITE" id="PS51077"/>
    </source>
</evidence>
<dbReference type="Proteomes" id="UP000190285">
    <property type="component" value="Unassembled WGS sequence"/>
</dbReference>
<dbReference type="PANTHER" id="PTHR30136:SF24">
    <property type="entry name" value="HTH-TYPE TRANSCRIPTIONAL REPRESSOR ALLR"/>
    <property type="match status" value="1"/>
</dbReference>
<reference evidence="6 7" key="1">
    <citation type="submission" date="2017-02" db="EMBL/GenBank/DDBJ databases">
        <authorList>
            <person name="Peterson S.W."/>
        </authorList>
    </citation>
    <scope>NUCLEOTIDE SEQUENCE [LARGE SCALE GENOMIC DNA]</scope>
    <source>
        <strain evidence="6 7">M1</strain>
    </source>
</reference>
<evidence type="ECO:0000256" key="2">
    <source>
        <dbReference type="ARBA" id="ARBA00023125"/>
    </source>
</evidence>
<feature type="domain" description="IclR-ED" evidence="5">
    <location>
        <begin position="69"/>
        <end position="252"/>
    </location>
</feature>
<dbReference type="AlphaFoldDB" id="A0A1T5MA30"/>
<name>A0A1T5MA30_9FIRM</name>